<keyword evidence="1" id="KW-1015">Disulfide bond</keyword>
<name>A0ABM1STC9_LIMPO</name>
<dbReference type="SUPFAM" id="SSF57414">
    <property type="entry name" value="Hairpin loop containing domain-like"/>
    <property type="match status" value="1"/>
</dbReference>
<dbReference type="CDD" id="cd00054">
    <property type="entry name" value="EGF_CA"/>
    <property type="match status" value="1"/>
</dbReference>
<dbReference type="Pfam" id="PF00024">
    <property type="entry name" value="PAN_1"/>
    <property type="match status" value="1"/>
</dbReference>
<organism evidence="4 5">
    <name type="scientific">Limulus polyphemus</name>
    <name type="common">Atlantic horseshoe crab</name>
    <dbReference type="NCBI Taxonomy" id="6850"/>
    <lineage>
        <taxon>Eukaryota</taxon>
        <taxon>Metazoa</taxon>
        <taxon>Ecdysozoa</taxon>
        <taxon>Arthropoda</taxon>
        <taxon>Chelicerata</taxon>
        <taxon>Merostomata</taxon>
        <taxon>Xiphosura</taxon>
        <taxon>Limulidae</taxon>
        <taxon>Limulus</taxon>
    </lineage>
</organism>
<dbReference type="RefSeq" id="XP_022246885.1">
    <property type="nucleotide sequence ID" value="XM_022391177.1"/>
</dbReference>
<proteinExistence type="predicted"/>
<keyword evidence="4" id="KW-1185">Reference proteome</keyword>
<evidence type="ECO:0000256" key="1">
    <source>
        <dbReference type="PROSITE-ProRule" id="PRU00076"/>
    </source>
</evidence>
<dbReference type="Gene3D" id="3.50.4.10">
    <property type="entry name" value="Hepatocyte Growth Factor"/>
    <property type="match status" value="1"/>
</dbReference>
<feature type="domain" description="EGF-like" evidence="2">
    <location>
        <begin position="16"/>
        <end position="55"/>
    </location>
</feature>
<dbReference type="PROSITE" id="PS01186">
    <property type="entry name" value="EGF_2"/>
    <property type="match status" value="1"/>
</dbReference>
<accession>A0ABM1STC9</accession>
<feature type="domain" description="Apple" evidence="3">
    <location>
        <begin position="54"/>
        <end position="136"/>
    </location>
</feature>
<reference evidence="5" key="1">
    <citation type="submission" date="2025-08" db="UniProtKB">
        <authorList>
            <consortium name="RefSeq"/>
        </authorList>
    </citation>
    <scope>IDENTIFICATION</scope>
    <source>
        <tissue evidence="5">Muscle</tissue>
    </source>
</reference>
<gene>
    <name evidence="5" type="primary">LOC111086810</name>
</gene>
<dbReference type="Pfam" id="PF00008">
    <property type="entry name" value="EGF"/>
    <property type="match status" value="1"/>
</dbReference>
<dbReference type="PROSITE" id="PS50948">
    <property type="entry name" value="PAN"/>
    <property type="match status" value="1"/>
</dbReference>
<dbReference type="SUPFAM" id="SSF57196">
    <property type="entry name" value="EGF/Laminin"/>
    <property type="match status" value="1"/>
</dbReference>
<dbReference type="PROSITE" id="PS50026">
    <property type="entry name" value="EGF_3"/>
    <property type="match status" value="1"/>
</dbReference>
<dbReference type="InterPro" id="IPR000742">
    <property type="entry name" value="EGF"/>
</dbReference>
<dbReference type="SMART" id="SM00181">
    <property type="entry name" value="EGF"/>
    <property type="match status" value="1"/>
</dbReference>
<evidence type="ECO:0000313" key="5">
    <source>
        <dbReference type="RefSeq" id="XP_022246885.1"/>
    </source>
</evidence>
<dbReference type="Gene3D" id="2.10.25.10">
    <property type="entry name" value="Laminin"/>
    <property type="match status" value="1"/>
</dbReference>
<evidence type="ECO:0000259" key="3">
    <source>
        <dbReference type="PROSITE" id="PS50948"/>
    </source>
</evidence>
<evidence type="ECO:0000259" key="2">
    <source>
        <dbReference type="PROSITE" id="PS50026"/>
    </source>
</evidence>
<dbReference type="GeneID" id="111086810"/>
<dbReference type="PROSITE" id="PS00022">
    <property type="entry name" value="EGF_1"/>
    <property type="match status" value="1"/>
</dbReference>
<evidence type="ECO:0000313" key="4">
    <source>
        <dbReference type="Proteomes" id="UP000694941"/>
    </source>
</evidence>
<sequence>MKPGLSLTCTGFLSATQTNCNNNPCQHNGTCHENLNYKKGFKCDCPRGYCGERCEQFYYDVTYDACTLGKDLKGVDGNTLEYCLEWCLETPNCHSVDFVHSIARCVLNDDDHTDIGLQEGCAGQSEAAYYYIKDGCVN</sequence>
<feature type="disulfide bond" evidence="1">
    <location>
        <begin position="45"/>
        <end position="54"/>
    </location>
</feature>
<keyword evidence="1" id="KW-0245">EGF-like domain</keyword>
<comment type="caution">
    <text evidence="1">Lacks conserved residue(s) required for the propagation of feature annotation.</text>
</comment>
<dbReference type="Proteomes" id="UP000694941">
    <property type="component" value="Unplaced"/>
</dbReference>
<protein>
    <submittedName>
        <fullName evidence="5">Neurogenic locus notch homolog protein 1-like</fullName>
    </submittedName>
</protein>
<dbReference type="InterPro" id="IPR003609">
    <property type="entry name" value="Pan_app"/>
</dbReference>